<dbReference type="EC" id="4.4.1.17" evidence="10"/>
<dbReference type="GO" id="GO:0046872">
    <property type="term" value="F:metal ion binding"/>
    <property type="evidence" value="ECO:0007669"/>
    <property type="project" value="UniProtKB-KW"/>
</dbReference>
<dbReference type="PANTHER" id="PTHR12743">
    <property type="entry name" value="CYTOCHROME C1 HEME LYASE"/>
    <property type="match status" value="1"/>
</dbReference>
<evidence type="ECO:0000313" key="12">
    <source>
        <dbReference type="EMBL" id="KXN71457.1"/>
    </source>
</evidence>
<sequence>MYSADAVQHPHPDQKAPLSQDREVSSIPRADQGNWIYPSEQMFFNAMKRKDWNPREGDMGVVVPIHNAVNEMAWYKILEWEKLHESECLNPKLVRFMGRPQDITPKARFKQLMGYKLPFDRHDWTVDRCGKEITYVIDFYGGKPHPMAPEMPTFFIDARPSIKSPGSIIDHFKMFYKNNFNGEEPKKK</sequence>
<keyword evidence="6 10" id="KW-0408">Iron</keyword>
<dbReference type="AlphaFoldDB" id="A0A137P8X1"/>
<evidence type="ECO:0000256" key="2">
    <source>
        <dbReference type="ARBA" id="ARBA00007255"/>
    </source>
</evidence>
<feature type="region of interest" description="Disordered" evidence="11">
    <location>
        <begin position="1"/>
        <end position="25"/>
    </location>
</feature>
<evidence type="ECO:0000256" key="10">
    <source>
        <dbReference type="RuleBase" id="RU363130"/>
    </source>
</evidence>
<proteinExistence type="inferred from homology"/>
<dbReference type="InterPro" id="IPR000511">
    <property type="entry name" value="Holocyt_c/c1_synthase"/>
</dbReference>
<dbReference type="Proteomes" id="UP000070444">
    <property type="component" value="Unassembled WGS sequence"/>
</dbReference>
<comment type="function">
    <text evidence="10">Lyase that catalyzes the covalent linking of the heme group to the cytochrome C apoprotein to produce the mature functional cytochrome.</text>
</comment>
<dbReference type="Pfam" id="PF01265">
    <property type="entry name" value="Cyto_heme_lyase"/>
    <property type="match status" value="1"/>
</dbReference>
<dbReference type="STRING" id="796925.A0A137P8X1"/>
<dbReference type="GO" id="GO:0004408">
    <property type="term" value="F:holocytochrome-c synthase activity"/>
    <property type="evidence" value="ECO:0007669"/>
    <property type="project" value="UniProtKB-EC"/>
</dbReference>
<evidence type="ECO:0000256" key="5">
    <source>
        <dbReference type="ARBA" id="ARBA00022792"/>
    </source>
</evidence>
<keyword evidence="3 10" id="KW-0349">Heme</keyword>
<dbReference type="OrthoDB" id="4243at2759"/>
<evidence type="ECO:0000256" key="4">
    <source>
        <dbReference type="ARBA" id="ARBA00022723"/>
    </source>
</evidence>
<comment type="subcellular location">
    <subcellularLocation>
        <location evidence="1 10">Mitochondrion inner membrane</location>
    </subcellularLocation>
</comment>
<feature type="compositionally biased region" description="Basic and acidic residues" evidence="11">
    <location>
        <begin position="8"/>
        <end position="24"/>
    </location>
</feature>
<keyword evidence="8 10" id="KW-0472">Membrane</keyword>
<evidence type="ECO:0000313" key="13">
    <source>
        <dbReference type="Proteomes" id="UP000070444"/>
    </source>
</evidence>
<comment type="similarity">
    <text evidence="2 10">Belongs to the cytochrome c-type heme lyase family.</text>
</comment>
<name>A0A137P8X1_CONC2</name>
<evidence type="ECO:0000256" key="8">
    <source>
        <dbReference type="ARBA" id="ARBA00023136"/>
    </source>
</evidence>
<keyword evidence="9 10" id="KW-0456">Lyase</keyword>
<reference evidence="12 13" key="1">
    <citation type="journal article" date="2015" name="Genome Biol. Evol.">
        <title>Phylogenomic analyses indicate that early fungi evolved digesting cell walls of algal ancestors of land plants.</title>
        <authorList>
            <person name="Chang Y."/>
            <person name="Wang S."/>
            <person name="Sekimoto S."/>
            <person name="Aerts A.L."/>
            <person name="Choi C."/>
            <person name="Clum A."/>
            <person name="LaButti K.M."/>
            <person name="Lindquist E.A."/>
            <person name="Yee Ngan C."/>
            <person name="Ohm R.A."/>
            <person name="Salamov A.A."/>
            <person name="Grigoriev I.V."/>
            <person name="Spatafora J.W."/>
            <person name="Berbee M.L."/>
        </authorList>
    </citation>
    <scope>NUCLEOTIDE SEQUENCE [LARGE SCALE GENOMIC DNA]</scope>
    <source>
        <strain evidence="12 13">NRRL 28638</strain>
    </source>
</reference>
<dbReference type="OMA" id="WKRIMKK"/>
<dbReference type="GO" id="GO:0005743">
    <property type="term" value="C:mitochondrial inner membrane"/>
    <property type="evidence" value="ECO:0007669"/>
    <property type="project" value="UniProtKB-SubCell"/>
</dbReference>
<keyword evidence="4 10" id="KW-0479">Metal-binding</keyword>
<evidence type="ECO:0000256" key="3">
    <source>
        <dbReference type="ARBA" id="ARBA00022617"/>
    </source>
</evidence>
<protein>
    <recommendedName>
        <fullName evidence="10">Holocytochrome c-type synthase</fullName>
        <ecNumber evidence="10">4.4.1.17</ecNumber>
    </recommendedName>
</protein>
<dbReference type="PANTHER" id="PTHR12743:SF0">
    <property type="entry name" value="HOLOCYTOCHROME C-TYPE SYNTHASE"/>
    <property type="match status" value="1"/>
</dbReference>
<dbReference type="EMBL" id="KQ964475">
    <property type="protein sequence ID" value="KXN71457.1"/>
    <property type="molecule type" value="Genomic_DNA"/>
</dbReference>
<keyword evidence="13" id="KW-1185">Reference proteome</keyword>
<gene>
    <name evidence="12" type="ORF">CONCODRAFT_38388</name>
</gene>
<evidence type="ECO:0000256" key="9">
    <source>
        <dbReference type="ARBA" id="ARBA00023239"/>
    </source>
</evidence>
<comment type="catalytic activity">
    <reaction evidence="10">
        <text>holo-[cytochrome c] = apo-[cytochrome c] + heme b</text>
        <dbReference type="Rhea" id="RHEA:22648"/>
        <dbReference type="Rhea" id="RHEA-COMP:10725"/>
        <dbReference type="Rhea" id="RHEA-COMP:10726"/>
        <dbReference type="ChEBI" id="CHEBI:29950"/>
        <dbReference type="ChEBI" id="CHEBI:60344"/>
        <dbReference type="ChEBI" id="CHEBI:83739"/>
        <dbReference type="EC" id="4.4.1.17"/>
    </reaction>
</comment>
<evidence type="ECO:0000256" key="1">
    <source>
        <dbReference type="ARBA" id="ARBA00004273"/>
    </source>
</evidence>
<evidence type="ECO:0000256" key="11">
    <source>
        <dbReference type="SAM" id="MobiDB-lite"/>
    </source>
</evidence>
<keyword evidence="5 10" id="KW-0999">Mitochondrion inner membrane</keyword>
<dbReference type="PROSITE" id="PS00822">
    <property type="entry name" value="CYTO_HEME_LYASE_2"/>
    <property type="match status" value="1"/>
</dbReference>
<organism evidence="12 13">
    <name type="scientific">Conidiobolus coronatus (strain ATCC 28846 / CBS 209.66 / NRRL 28638)</name>
    <name type="common">Delacroixia coronata</name>
    <dbReference type="NCBI Taxonomy" id="796925"/>
    <lineage>
        <taxon>Eukaryota</taxon>
        <taxon>Fungi</taxon>
        <taxon>Fungi incertae sedis</taxon>
        <taxon>Zoopagomycota</taxon>
        <taxon>Entomophthoromycotina</taxon>
        <taxon>Entomophthoromycetes</taxon>
        <taxon>Entomophthorales</taxon>
        <taxon>Ancylistaceae</taxon>
        <taxon>Conidiobolus</taxon>
    </lineage>
</organism>
<evidence type="ECO:0000256" key="6">
    <source>
        <dbReference type="ARBA" id="ARBA00023004"/>
    </source>
</evidence>
<evidence type="ECO:0000256" key="7">
    <source>
        <dbReference type="ARBA" id="ARBA00023128"/>
    </source>
</evidence>
<keyword evidence="7 10" id="KW-0496">Mitochondrion</keyword>
<accession>A0A137P8X1</accession>
<dbReference type="GO" id="GO:0005758">
    <property type="term" value="C:mitochondrial intermembrane space"/>
    <property type="evidence" value="ECO:0007669"/>
    <property type="project" value="EnsemblFungi"/>
</dbReference>